<dbReference type="EMBL" id="MU268071">
    <property type="protein sequence ID" value="KAH7906090.1"/>
    <property type="molecule type" value="Genomic_DNA"/>
</dbReference>
<reference evidence="1" key="1">
    <citation type="journal article" date="2021" name="New Phytol.">
        <title>Evolutionary innovations through gain and loss of genes in the ectomycorrhizal Boletales.</title>
        <authorList>
            <person name="Wu G."/>
            <person name="Miyauchi S."/>
            <person name="Morin E."/>
            <person name="Kuo A."/>
            <person name="Drula E."/>
            <person name="Varga T."/>
            <person name="Kohler A."/>
            <person name="Feng B."/>
            <person name="Cao Y."/>
            <person name="Lipzen A."/>
            <person name="Daum C."/>
            <person name="Hundley H."/>
            <person name="Pangilinan J."/>
            <person name="Johnson J."/>
            <person name="Barry K."/>
            <person name="LaButti K."/>
            <person name="Ng V."/>
            <person name="Ahrendt S."/>
            <person name="Min B."/>
            <person name="Choi I.G."/>
            <person name="Park H."/>
            <person name="Plett J.M."/>
            <person name="Magnuson J."/>
            <person name="Spatafora J.W."/>
            <person name="Nagy L.G."/>
            <person name="Henrissat B."/>
            <person name="Grigoriev I.V."/>
            <person name="Yang Z.L."/>
            <person name="Xu J."/>
            <person name="Martin F.M."/>
        </authorList>
    </citation>
    <scope>NUCLEOTIDE SEQUENCE</scope>
    <source>
        <strain evidence="1">ATCC 28755</strain>
    </source>
</reference>
<evidence type="ECO:0000313" key="2">
    <source>
        <dbReference type="Proteomes" id="UP000790377"/>
    </source>
</evidence>
<keyword evidence="2" id="KW-1185">Reference proteome</keyword>
<dbReference type="Proteomes" id="UP000790377">
    <property type="component" value="Unassembled WGS sequence"/>
</dbReference>
<comment type="caution">
    <text evidence="1">The sequence shown here is derived from an EMBL/GenBank/DDBJ whole genome shotgun (WGS) entry which is preliminary data.</text>
</comment>
<name>A0ACB7ZYF2_9AGAM</name>
<evidence type="ECO:0000313" key="1">
    <source>
        <dbReference type="EMBL" id="KAH7906090.1"/>
    </source>
</evidence>
<gene>
    <name evidence="1" type="ORF">BJ138DRAFT_1163463</name>
</gene>
<protein>
    <submittedName>
        <fullName evidence="1">Uncharacterized protein</fullName>
    </submittedName>
</protein>
<proteinExistence type="predicted"/>
<accession>A0ACB7ZYF2</accession>
<organism evidence="1 2">
    <name type="scientific">Hygrophoropsis aurantiaca</name>
    <dbReference type="NCBI Taxonomy" id="72124"/>
    <lineage>
        <taxon>Eukaryota</taxon>
        <taxon>Fungi</taxon>
        <taxon>Dikarya</taxon>
        <taxon>Basidiomycota</taxon>
        <taxon>Agaricomycotina</taxon>
        <taxon>Agaricomycetes</taxon>
        <taxon>Agaricomycetidae</taxon>
        <taxon>Boletales</taxon>
        <taxon>Coniophorineae</taxon>
        <taxon>Hygrophoropsidaceae</taxon>
        <taxon>Hygrophoropsis</taxon>
    </lineage>
</organism>
<sequence length="190" mass="21759">MQMKTGINAMIDCDRSNLPSWSSRKLRRRGRGREGTRLSWRRGFRCSCRTAMMVPFICFFVTRLTDIRSSVCIRSPHHAYTCARPTAYIRRPTTRIRHPIHAHTYACPTTHTTALINSPHQQLQDTDFTNAAQNVRVLLATGGTCTLRSSIFWGAGVCRVVRGLRLFDGCVGCWDWVRWVVRTGGMTKRR</sequence>